<evidence type="ECO:0000256" key="2">
    <source>
        <dbReference type="ARBA" id="ARBA00022525"/>
    </source>
</evidence>
<evidence type="ECO:0000256" key="1">
    <source>
        <dbReference type="ARBA" id="ARBA00004613"/>
    </source>
</evidence>
<dbReference type="InterPro" id="IPR056823">
    <property type="entry name" value="TEN-like_YD-shell"/>
</dbReference>
<accession>A0A644WVK2</accession>
<dbReference type="PANTHER" id="PTHR32305">
    <property type="match status" value="1"/>
</dbReference>
<dbReference type="SUPFAM" id="SSF69318">
    <property type="entry name" value="Integrin alpha N-terminal domain"/>
    <property type="match status" value="2"/>
</dbReference>
<dbReference type="InterPro" id="IPR028994">
    <property type="entry name" value="Integrin_alpha_N"/>
</dbReference>
<dbReference type="Gene3D" id="2.180.10.10">
    <property type="entry name" value="RHS repeat-associated core"/>
    <property type="match status" value="3"/>
</dbReference>
<name>A0A644WVK2_9ZZZZ</name>
<dbReference type="PROSITE" id="PS51841">
    <property type="entry name" value="LTD"/>
    <property type="match status" value="1"/>
</dbReference>
<dbReference type="Pfam" id="PF12256">
    <property type="entry name" value="TcdB_toxin_midN"/>
    <property type="match status" value="1"/>
</dbReference>
<dbReference type="SUPFAM" id="SSF74853">
    <property type="entry name" value="Lamin A/C globular tail domain"/>
    <property type="match status" value="1"/>
</dbReference>
<sequence length="2286" mass="257196">MKNILLTISTIILLGLNAHAAKITPVVISEVFYDTPLNEDLFNFTPSEGHHNGEFIELYNPTAEEVDISGWSVGDNGSRFTFPLNTIISSKEVVLVAFKCPETNFSLSTLFPAISGSTKIFYQHGIWLRNEGEKISLYDKRGNLVDEMSYRYAKEAGYAFSKKVISTYWDLRAHNGTSMQNMVSIQRRLVQWTSSSILSLKNNYFIGAPTPGTAYSGLLTQTVENALYSGSEINTNLAVGTLPGAAAVSPAGAASYQIPIEVPVGTNGVQPQLSIAYNSQGGYGALGIGWDITGVSAISRGMQSFYFDETSEGKIDATTIKFNETDQLYIDGQRLILVDGTTHFQEGAVYSTETENYARVRILKSPETQIIYFELTTKEGTVTEYGKTANSLLKSGSKVLAWKISKVTDVNNNAINYTYQDNGQYLKTVSYGTNRISFDYDDKHIQLGGTTQQRCINGFWIQQNKLLSEIQVFVDEVLGRGYQFVYNSSENYAKLDAVKPYFGSNKAFINSTKIGWGKESSLREIRLDKMQDGNLNNTSRTHLYTGDIDGDGYPDRIEMWEGSEGSNEKGYVAVTLKGNTTLPLVRFPATNKSREFFRNNLVIGDVNNDGKDEIMLILTQKMLQRTGSDSSQEEMGGVVVLGINDSKTELVKIADFPNYHCDGYSENCRRQGPEWTYGQEYGYYPLLCNINGDEYLDLVIIPYRNDTKEDDSDSEQQRYFVEVYYGGSGGLTQQGSYEKNYYLNGKANVTGDFNANGVVDFKRIGMSWKFMRMNVADKLLLSVEDHREIFNWIDNKLLFEELYPADINNDGLTDILVRQGKKGKKKWFLLKNTNGSLALCQKENLNLHNFWKGNGGELENDYAVLIDYNGDGYTDIIIADDYYSGKNRDDYQKSHWRFYRNTGGSFVQESFTYTEYPHKEKDKAGEDGRICEGISRMNPVVMDINNDGVPDLVFGDRQGNRDNRYYKAFTMPGANKRNVVHSITNGMGQTESFSYKYFSAYNHTENRADLRDLKAPMMVVDQYTAADGSITSYDYEKPKVHTRGKGFLGFEKVKTTNDRTKQTNVTEYEINTDYYTVNPKKQIVSINGVLISESTQTNDVLSAEIVQGKNGEKRFIPIVTRQVTTDKIKNTVTTTEYSFNSNGTLAKTKSESAEFTSISEFNNYVKRTLTGLVAYLPQTKKVTSKRIDHPNYVFTSTYTYDEKGNVETSVDMQGTYAETSSVYEYFPAGKLKSVTITPLGQTSRITRYTYDDKFRFAESKENVLEQKSFTTHDDWGRVLSEKGIDGLTTYYKYNAFGQLIKKTLPTGEEISYNTQWGVSSLYKQTISSNKTNVVTETRYDALGREIYTETSGWKGAKLKSFTEYDFVTGKLIRAVKPRYDGETEVYTDYEYNDPFQRVSREITFDGTNTLITKYDYADAAGKVTVTAPDGTISYSITNAMGEVTRRHDQGGDILYTYNALGKPVKIETNGSVTEIKYDEVGRQKELHDPNAGVITYEYFADGSLKKQVNANGDITELEYDIAGRTKIKTLTDKESGITIGTSSTEYVYVPTGNGIGQIQNIIKKENGTTVHTQSFTYNNRHLNETITDEYDGKTFVFSNTYDPLWRPLTSTSPSGLIITNEYDNFGALVKVKKGEKVIWEGTTLNSNGQFTGYKLGSGIETVNIFNNRGELTDIQAKKESTFIQHNHYEYEAQTGNLLSRNDLIYGRSENFRYDELDRLTHAYLNTNLQYEMDYHSNGNIKTKTDVGTYLYNSPRPHAMSGISGAQQGISNNKQFIEYTAFNKISRVAQGVDENNIADQYLISYGLDEQRIKTRYYSNGSLQKTRYYLGSYEEEISADGTITKIDYIYTPVGLTAMQQNNTLYYVHTDRQGSLERITNTSGTIVTAYAYTPWGGRILLSGVNITDRGYTGHEHLVALNLINMNGRVYDPVLARFLSPDPYVQAPDFTQSFNRYAYCLNNPFKYVDPEGELFYIIPSISWSPSGGLSVSVSAGFGIYGVASVGGTIGYNFKNDSWSFTANASLGGLYVYGGYDTKAGWIAGAGYGFGGGGGAFSFNTNLTSMGVSWSQNGGWSANLMGMQYSKTGVSFDPSVGASANFRWGGTEYYDYIADGEQLETNYENAIFKTQEEINSLMAEHNIKTKVYYRSNEEKLSSEYQRDVNTGIIKKDGKVILGTTQTTYKGLKISCTISMSPHKTYEGFVLTLNHELIHVYHRTNFDYVNYTEGEEGFKQLTEYGAYNYTQLYYRKNIIPLEFIPSESILNRNIMHLSYPKNLIPLSSDRYGRAVY</sequence>
<dbReference type="InterPro" id="IPR022045">
    <property type="entry name" value="TcdB_toxin_mid/N"/>
</dbReference>
<dbReference type="Pfam" id="PF03534">
    <property type="entry name" value="SpvB"/>
    <property type="match status" value="1"/>
</dbReference>
<dbReference type="PANTHER" id="PTHR32305:SF15">
    <property type="entry name" value="PROTEIN RHSA-RELATED"/>
    <property type="match status" value="1"/>
</dbReference>
<dbReference type="InterPro" id="IPR022385">
    <property type="entry name" value="Rhs_assc_core"/>
</dbReference>
<dbReference type="GO" id="GO:0005576">
    <property type="term" value="C:extracellular region"/>
    <property type="evidence" value="ECO:0007669"/>
    <property type="project" value="UniProtKB-SubCell"/>
</dbReference>
<dbReference type="InterPro" id="IPR036415">
    <property type="entry name" value="Lamin_tail_dom_sf"/>
</dbReference>
<evidence type="ECO:0000259" key="5">
    <source>
        <dbReference type="PROSITE" id="PS51841"/>
    </source>
</evidence>
<dbReference type="InterPro" id="IPR001322">
    <property type="entry name" value="Lamin_tail_dom"/>
</dbReference>
<keyword evidence="4" id="KW-0843">Virulence</keyword>
<evidence type="ECO:0000313" key="6">
    <source>
        <dbReference type="EMBL" id="MPM06094.1"/>
    </source>
</evidence>
<gene>
    <name evidence="6" type="ORF">SDC9_52390</name>
</gene>
<dbReference type="Pfam" id="PF00932">
    <property type="entry name" value="LTD"/>
    <property type="match status" value="1"/>
</dbReference>
<evidence type="ECO:0000256" key="3">
    <source>
        <dbReference type="ARBA" id="ARBA00022737"/>
    </source>
</evidence>
<dbReference type="NCBIfam" id="TIGR03696">
    <property type="entry name" value="Rhs_assc_core"/>
    <property type="match status" value="1"/>
</dbReference>
<protein>
    <recommendedName>
        <fullName evidence="5">LTD domain-containing protein</fullName>
    </recommendedName>
</protein>
<proteinExistence type="predicted"/>
<organism evidence="6">
    <name type="scientific">bioreactor metagenome</name>
    <dbReference type="NCBI Taxonomy" id="1076179"/>
    <lineage>
        <taxon>unclassified sequences</taxon>
        <taxon>metagenomes</taxon>
        <taxon>ecological metagenomes</taxon>
    </lineage>
</organism>
<dbReference type="InterPro" id="IPR050708">
    <property type="entry name" value="T6SS_VgrG/RHS"/>
</dbReference>
<comment type="caution">
    <text evidence="6">The sequence shown here is derived from an EMBL/GenBank/DDBJ whole genome shotgun (WGS) entry which is preliminary data.</text>
</comment>
<dbReference type="Gene3D" id="2.130.10.130">
    <property type="entry name" value="Integrin alpha, N-terminal"/>
    <property type="match status" value="2"/>
</dbReference>
<keyword evidence="2" id="KW-0964">Secreted</keyword>
<feature type="domain" description="LTD" evidence="5">
    <location>
        <begin position="14"/>
        <end position="154"/>
    </location>
</feature>
<comment type="subcellular location">
    <subcellularLocation>
        <location evidence="1">Secreted</location>
    </subcellularLocation>
</comment>
<reference evidence="6" key="1">
    <citation type="submission" date="2019-08" db="EMBL/GenBank/DDBJ databases">
        <authorList>
            <person name="Kucharzyk K."/>
            <person name="Murdoch R.W."/>
            <person name="Higgins S."/>
            <person name="Loffler F."/>
        </authorList>
    </citation>
    <scope>NUCLEOTIDE SEQUENCE</scope>
</reference>
<dbReference type="EMBL" id="VSSQ01001197">
    <property type="protein sequence ID" value="MPM06094.1"/>
    <property type="molecule type" value="Genomic_DNA"/>
</dbReference>
<dbReference type="GO" id="GO:0005737">
    <property type="term" value="C:cytoplasm"/>
    <property type="evidence" value="ECO:0007669"/>
    <property type="project" value="InterPro"/>
</dbReference>
<dbReference type="Pfam" id="PF25023">
    <property type="entry name" value="TEN_YD-shell"/>
    <property type="match status" value="1"/>
</dbReference>
<dbReference type="Gene3D" id="2.60.40.1260">
    <property type="entry name" value="Lamin Tail domain"/>
    <property type="match status" value="1"/>
</dbReference>
<dbReference type="InterPro" id="IPR003284">
    <property type="entry name" value="Sal_SpvB"/>
</dbReference>
<evidence type="ECO:0000256" key="4">
    <source>
        <dbReference type="ARBA" id="ARBA00023026"/>
    </source>
</evidence>
<keyword evidence="3" id="KW-0677">Repeat</keyword>